<comment type="function">
    <text evidence="6">GTPase that associates with the 50S ribosomal subunit and may have a role during protein synthesis or ribosome biogenesis.</text>
</comment>
<dbReference type="KEGG" id="ttk:TST_1623"/>
<evidence type="ECO:0000256" key="3">
    <source>
        <dbReference type="ARBA" id="ARBA00022741"/>
    </source>
</evidence>
<dbReference type="PATRIC" id="fig|1298851.3.peg.1701"/>
<dbReference type="PROSITE" id="PS51705">
    <property type="entry name" value="G_HFLX"/>
    <property type="match status" value="1"/>
</dbReference>
<evidence type="ECO:0000256" key="5">
    <source>
        <dbReference type="ARBA" id="ARBA00023134"/>
    </source>
</evidence>
<proteinExistence type="inferred from homology"/>
<dbReference type="GO" id="GO:0005737">
    <property type="term" value="C:cytoplasm"/>
    <property type="evidence" value="ECO:0007669"/>
    <property type="project" value="UniProtKB-SubCell"/>
</dbReference>
<dbReference type="EMBL" id="AP013035">
    <property type="protein sequence ID" value="BAT72407.1"/>
    <property type="molecule type" value="Genomic_DNA"/>
</dbReference>
<dbReference type="PANTHER" id="PTHR10229:SF0">
    <property type="entry name" value="GTP-BINDING PROTEIN 6-RELATED"/>
    <property type="match status" value="1"/>
</dbReference>
<keyword evidence="4" id="KW-0460">Magnesium</keyword>
<keyword evidence="7" id="KW-0175">Coiled coil</keyword>
<keyword evidence="10" id="KW-1185">Reference proteome</keyword>
<dbReference type="InterPro" id="IPR032305">
    <property type="entry name" value="GTP-bd_M"/>
</dbReference>
<name>A0A0S3QVR5_THET7</name>
<dbReference type="CDD" id="cd01878">
    <property type="entry name" value="HflX"/>
    <property type="match status" value="1"/>
</dbReference>
<evidence type="ECO:0000313" key="9">
    <source>
        <dbReference type="EMBL" id="BAT72407.1"/>
    </source>
</evidence>
<comment type="subunit">
    <text evidence="6">Monomer. Associates with the 50S ribosomal subunit.</text>
</comment>
<dbReference type="GO" id="GO:0003924">
    <property type="term" value="F:GTPase activity"/>
    <property type="evidence" value="ECO:0007669"/>
    <property type="project" value="UniProtKB-UniRule"/>
</dbReference>
<accession>A0A0S3QVR5</accession>
<evidence type="ECO:0000256" key="4">
    <source>
        <dbReference type="ARBA" id="ARBA00022842"/>
    </source>
</evidence>
<dbReference type="GO" id="GO:0005525">
    <property type="term" value="F:GTP binding"/>
    <property type="evidence" value="ECO:0007669"/>
    <property type="project" value="UniProtKB-UniRule"/>
</dbReference>
<dbReference type="Gene3D" id="6.10.250.2860">
    <property type="match status" value="1"/>
</dbReference>
<dbReference type="FunFam" id="3.40.50.11060:FF:000001">
    <property type="entry name" value="GTPase HflX"/>
    <property type="match status" value="1"/>
</dbReference>
<reference evidence="10" key="1">
    <citation type="journal article" date="2018" name="Science">
        <title>A primordial and reversible TCA cycle in a facultatively chemolithoautotrophic thermophile.</title>
        <authorList>
            <person name="Nunoura T."/>
            <person name="Chikaraishi Y."/>
            <person name="Izaki R."/>
            <person name="Suwa T."/>
            <person name="Sato T."/>
            <person name="Harada T."/>
            <person name="Mori K."/>
            <person name="Kato Y."/>
            <person name="Miyazaki M."/>
            <person name="Shimamura S."/>
            <person name="Yanagawa K."/>
            <person name="Shuto A."/>
            <person name="Ohkouchi N."/>
            <person name="Fujita N."/>
            <person name="Takaki Y."/>
            <person name="Atomi H."/>
            <person name="Takai K."/>
        </authorList>
    </citation>
    <scope>NUCLEOTIDE SEQUENCE [LARGE SCALE GENOMIC DNA]</scope>
    <source>
        <strain evidence="10">DSM 17441 / JCM 13301 / NBRC 103674 / ABI70S6</strain>
    </source>
</reference>
<dbReference type="Pfam" id="PF16360">
    <property type="entry name" value="GTP-bdg_M"/>
    <property type="match status" value="1"/>
</dbReference>
<evidence type="ECO:0000256" key="7">
    <source>
        <dbReference type="SAM" id="Coils"/>
    </source>
</evidence>
<dbReference type="GO" id="GO:0046872">
    <property type="term" value="F:metal ion binding"/>
    <property type="evidence" value="ECO:0007669"/>
    <property type="project" value="UniProtKB-KW"/>
</dbReference>
<dbReference type="InterPro" id="IPR006073">
    <property type="entry name" value="GTP-bd"/>
</dbReference>
<dbReference type="Pfam" id="PF01926">
    <property type="entry name" value="MMR_HSR1"/>
    <property type="match status" value="1"/>
</dbReference>
<evidence type="ECO:0000256" key="6">
    <source>
        <dbReference type="HAMAP-Rule" id="MF_00900"/>
    </source>
</evidence>
<dbReference type="Proteomes" id="UP000063234">
    <property type="component" value="Chromosome"/>
</dbReference>
<dbReference type="InterPro" id="IPR027417">
    <property type="entry name" value="P-loop_NTPase"/>
</dbReference>
<dbReference type="InterPro" id="IPR016496">
    <property type="entry name" value="GTPase_HflX"/>
</dbReference>
<dbReference type="AlphaFoldDB" id="A0A0S3QVR5"/>
<comment type="subcellular location">
    <subcellularLocation>
        <location evidence="6">Cytoplasm</location>
    </subcellularLocation>
    <text evidence="6">May associate with membranes.</text>
</comment>
<dbReference type="STRING" id="1298851.TST_1623"/>
<dbReference type="HAMAP" id="MF_00900">
    <property type="entry name" value="GTPase_HflX"/>
    <property type="match status" value="1"/>
</dbReference>
<dbReference type="Pfam" id="PF13167">
    <property type="entry name" value="GTP-bdg_N"/>
    <property type="match status" value="1"/>
</dbReference>
<dbReference type="InterPro" id="IPR042108">
    <property type="entry name" value="GTPase_HflX_N_sf"/>
</dbReference>
<keyword evidence="2" id="KW-0479">Metal-binding</keyword>
<dbReference type="GO" id="GO:0043022">
    <property type="term" value="F:ribosome binding"/>
    <property type="evidence" value="ECO:0007669"/>
    <property type="project" value="TreeGrafter"/>
</dbReference>
<gene>
    <name evidence="6 9" type="primary">hflX</name>
    <name evidence="9" type="ORF">TST_1623</name>
</gene>
<protein>
    <recommendedName>
        <fullName evidence="6">GTPase HflX</fullName>
    </recommendedName>
    <alternativeName>
        <fullName evidence="6">GTP-binding protein HflX</fullName>
    </alternativeName>
</protein>
<sequence>MARLFGELKGLQKSEIRALERLYRRKLKDQLLSSELARYLSQLSGEIGRQIGLLVDRKGNITHVIVGDRQRIVIPDLSYFRYYPGRLKGVRCIHTHFGEKPLDEEDLTDLAMLRLDAMVVLSVEEDGLPGSVWMAYLLPPNPEGKRWDIMVWRHPSEINMNFPEFVSELEDQMLEEMALKSPKGEERAILVSVTTASKHDAEHSMAELVRLAESAGVEVLDTVIQRVHRFNPKYLMGKGKIQELIIRALYLGASMLIFDNELTPVQVNAISELTDLKVIDRTQLILDIFAKRAISREGKIQVELAQLRYMYPRILGKGEAMSRLAGGIGGRGPGETKLEIDRRRIRKRIQVLEQQLEQLKRQRRERRKRRQKASVPVVSLVGYTNAGKTTLLNRLTGADAFAENKLFATLDPSNRVLWLPEVGECILTDTVGFIRNMPEDLMVAFRATLEELEDAFLIVHVVDITSPYMEEEMETVEEILRELELHLKPRLVVYNKADLLSEYERALSEKSGKLLISAKEGYGLDKLTAKISEMLAGVAY</sequence>
<keyword evidence="5 6" id="KW-0342">GTP-binding</keyword>
<dbReference type="PANTHER" id="PTHR10229">
    <property type="entry name" value="GTP-BINDING PROTEIN HFLX"/>
    <property type="match status" value="1"/>
</dbReference>
<dbReference type="SUPFAM" id="SSF52540">
    <property type="entry name" value="P-loop containing nucleoside triphosphate hydrolases"/>
    <property type="match status" value="1"/>
</dbReference>
<dbReference type="InterPro" id="IPR030394">
    <property type="entry name" value="G_HFLX_dom"/>
</dbReference>
<evidence type="ECO:0000259" key="8">
    <source>
        <dbReference type="PROSITE" id="PS51705"/>
    </source>
</evidence>
<keyword evidence="1 6" id="KW-0963">Cytoplasm</keyword>
<comment type="similarity">
    <text evidence="6">Belongs to the TRAFAC class OBG-HflX-like GTPase superfamily. HflX GTPase family.</text>
</comment>
<dbReference type="InterPro" id="IPR025121">
    <property type="entry name" value="GTPase_HflX_N"/>
</dbReference>
<evidence type="ECO:0000256" key="1">
    <source>
        <dbReference type="ARBA" id="ARBA00022490"/>
    </source>
</evidence>
<feature type="domain" description="Hflx-type G" evidence="8">
    <location>
        <begin position="376"/>
        <end position="539"/>
    </location>
</feature>
<dbReference type="PRINTS" id="PR00326">
    <property type="entry name" value="GTP1OBG"/>
</dbReference>
<evidence type="ECO:0000256" key="2">
    <source>
        <dbReference type="ARBA" id="ARBA00022723"/>
    </source>
</evidence>
<evidence type="ECO:0000313" key="10">
    <source>
        <dbReference type="Proteomes" id="UP000063234"/>
    </source>
</evidence>
<keyword evidence="3 6" id="KW-0547">Nucleotide-binding</keyword>
<organism evidence="9 10">
    <name type="scientific">Thermosulfidibacter takaii (strain DSM 17441 / JCM 13301 / NBRC 103674 / ABI70S6)</name>
    <dbReference type="NCBI Taxonomy" id="1298851"/>
    <lineage>
        <taxon>Bacteria</taxon>
        <taxon>Pseudomonadati</taxon>
        <taxon>Thermosulfidibacterota</taxon>
        <taxon>Thermosulfidibacteria</taxon>
        <taxon>Thermosulfidibacterales</taxon>
        <taxon>Thermosulfidibacteraceae</taxon>
    </lineage>
</organism>
<dbReference type="NCBIfam" id="TIGR03156">
    <property type="entry name" value="GTP_HflX"/>
    <property type="match status" value="1"/>
</dbReference>
<feature type="coiled-coil region" evidence="7">
    <location>
        <begin position="335"/>
        <end position="372"/>
    </location>
</feature>
<dbReference type="Gene3D" id="3.40.50.300">
    <property type="entry name" value="P-loop containing nucleotide triphosphate hydrolases"/>
    <property type="match status" value="1"/>
</dbReference>
<dbReference type="Gene3D" id="3.40.50.11060">
    <property type="entry name" value="GTPase HflX, N-terminal domain"/>
    <property type="match status" value="1"/>
</dbReference>